<evidence type="ECO:0000256" key="4">
    <source>
        <dbReference type="ARBA" id="ARBA00022989"/>
    </source>
</evidence>
<evidence type="ECO:0000256" key="6">
    <source>
        <dbReference type="SAM" id="Phobius"/>
    </source>
</evidence>
<reference evidence="7 8" key="1">
    <citation type="journal article" date="2015" name="Fungal Genet. Biol.">
        <title>Evolution of novel wood decay mechanisms in Agaricales revealed by the genome sequences of Fistulina hepatica and Cylindrobasidium torrendii.</title>
        <authorList>
            <person name="Floudas D."/>
            <person name="Held B.W."/>
            <person name="Riley R."/>
            <person name="Nagy L.G."/>
            <person name="Koehler G."/>
            <person name="Ransdell A.S."/>
            <person name="Younus H."/>
            <person name="Chow J."/>
            <person name="Chiniquy J."/>
            <person name="Lipzen A."/>
            <person name="Tritt A."/>
            <person name="Sun H."/>
            <person name="Haridas S."/>
            <person name="LaButti K."/>
            <person name="Ohm R.A."/>
            <person name="Kues U."/>
            <person name="Blanchette R.A."/>
            <person name="Grigoriev I.V."/>
            <person name="Minto R.E."/>
            <person name="Hibbett D.S."/>
        </authorList>
    </citation>
    <scope>NUCLEOTIDE SEQUENCE [LARGE SCALE GENOMIC DNA]</scope>
    <source>
        <strain evidence="7 8">ATCC 64428</strain>
    </source>
</reference>
<evidence type="ECO:0000256" key="5">
    <source>
        <dbReference type="ARBA" id="ARBA00023136"/>
    </source>
</evidence>
<keyword evidence="8" id="KW-1185">Reference proteome</keyword>
<organism evidence="7 8">
    <name type="scientific">Fistulina hepatica ATCC 64428</name>
    <dbReference type="NCBI Taxonomy" id="1128425"/>
    <lineage>
        <taxon>Eukaryota</taxon>
        <taxon>Fungi</taxon>
        <taxon>Dikarya</taxon>
        <taxon>Basidiomycota</taxon>
        <taxon>Agaricomycotina</taxon>
        <taxon>Agaricomycetes</taxon>
        <taxon>Agaricomycetidae</taxon>
        <taxon>Agaricales</taxon>
        <taxon>Fistulinaceae</taxon>
        <taxon>Fistulina</taxon>
    </lineage>
</organism>
<comment type="subcellular location">
    <subcellularLocation>
        <location evidence="1">Endoplasmic reticulum membrane</location>
        <topology evidence="1">Multi-pass membrane protein</topology>
    </subcellularLocation>
</comment>
<evidence type="ECO:0000256" key="2">
    <source>
        <dbReference type="ARBA" id="ARBA00022692"/>
    </source>
</evidence>
<dbReference type="Proteomes" id="UP000054144">
    <property type="component" value="Unassembled WGS sequence"/>
</dbReference>
<dbReference type="EMBL" id="KN881645">
    <property type="protein sequence ID" value="KIY52173.1"/>
    <property type="molecule type" value="Genomic_DNA"/>
</dbReference>
<evidence type="ECO:0000313" key="8">
    <source>
        <dbReference type="Proteomes" id="UP000054144"/>
    </source>
</evidence>
<feature type="non-terminal residue" evidence="7">
    <location>
        <position position="81"/>
    </location>
</feature>
<dbReference type="Pfam" id="PF11779">
    <property type="entry name" value="SPT_ssu-like"/>
    <property type="match status" value="1"/>
</dbReference>
<dbReference type="OrthoDB" id="202672at2759"/>
<evidence type="ECO:0000256" key="3">
    <source>
        <dbReference type="ARBA" id="ARBA00022824"/>
    </source>
</evidence>
<sequence length="81" mass="9733">ARPDKYCHPPETESRVVMLLWRWKIWLEGTLIFGMLEPWEKVLISAFFGILLTLVFTATFKYLPRELIALHRRVVYYLYGE</sequence>
<evidence type="ECO:0000256" key="1">
    <source>
        <dbReference type="ARBA" id="ARBA00004477"/>
    </source>
</evidence>
<keyword evidence="3" id="KW-0256">Endoplasmic reticulum</keyword>
<accession>A0A0D7AN02</accession>
<proteinExistence type="predicted"/>
<evidence type="ECO:0000313" key="7">
    <source>
        <dbReference type="EMBL" id="KIY52173.1"/>
    </source>
</evidence>
<keyword evidence="2 6" id="KW-0812">Transmembrane</keyword>
<gene>
    <name evidence="7" type="ORF">FISHEDRAFT_21247</name>
</gene>
<dbReference type="GO" id="GO:0005789">
    <property type="term" value="C:endoplasmic reticulum membrane"/>
    <property type="evidence" value="ECO:0007669"/>
    <property type="project" value="UniProtKB-SubCell"/>
</dbReference>
<keyword evidence="4 6" id="KW-1133">Transmembrane helix</keyword>
<keyword evidence="5 6" id="KW-0472">Membrane</keyword>
<feature type="non-terminal residue" evidence="7">
    <location>
        <position position="1"/>
    </location>
</feature>
<name>A0A0D7AN02_9AGAR</name>
<dbReference type="InterPro" id="IPR024512">
    <property type="entry name" value="Ser_palmitoyltrfase_ssu-like"/>
</dbReference>
<dbReference type="AlphaFoldDB" id="A0A0D7AN02"/>
<protein>
    <submittedName>
        <fullName evidence="7">Uncharacterized protein</fullName>
    </submittedName>
</protein>
<feature type="transmembrane region" description="Helical" evidence="6">
    <location>
        <begin position="42"/>
        <end position="63"/>
    </location>
</feature>